<dbReference type="GO" id="GO:0000435">
    <property type="term" value="P:positive regulation of transcription from RNA polymerase II promoter by galactose"/>
    <property type="evidence" value="ECO:0007669"/>
    <property type="project" value="TreeGrafter"/>
</dbReference>
<keyword evidence="8" id="KW-1185">Reference proteome</keyword>
<reference evidence="7 8" key="1">
    <citation type="submission" date="2020-01" db="EMBL/GenBank/DDBJ databases">
        <title>Aspergillus terreus IFO 6365 whole genome shotgun sequence.</title>
        <authorList>
            <person name="Kanamasa S."/>
            <person name="Takahashi H."/>
        </authorList>
    </citation>
    <scope>NUCLEOTIDE SEQUENCE [LARGE SCALE GENOMIC DNA]</scope>
    <source>
        <strain evidence="7 8">IFO 6365</strain>
    </source>
</reference>
<evidence type="ECO:0000256" key="5">
    <source>
        <dbReference type="ARBA" id="ARBA00023242"/>
    </source>
</evidence>
<dbReference type="CDD" id="cd00067">
    <property type="entry name" value="GAL4"/>
    <property type="match status" value="1"/>
</dbReference>
<dbReference type="GO" id="GO:0000978">
    <property type="term" value="F:RNA polymerase II cis-regulatory region sequence-specific DNA binding"/>
    <property type="evidence" value="ECO:0007669"/>
    <property type="project" value="TreeGrafter"/>
</dbReference>
<dbReference type="Pfam" id="PF04082">
    <property type="entry name" value="Fungal_trans"/>
    <property type="match status" value="1"/>
</dbReference>
<dbReference type="GO" id="GO:0006351">
    <property type="term" value="P:DNA-templated transcription"/>
    <property type="evidence" value="ECO:0007669"/>
    <property type="project" value="InterPro"/>
</dbReference>
<dbReference type="EMBL" id="BLJY01000008">
    <property type="protein sequence ID" value="GFF18412.1"/>
    <property type="molecule type" value="Genomic_DNA"/>
</dbReference>
<dbReference type="SMART" id="SM00066">
    <property type="entry name" value="GAL4"/>
    <property type="match status" value="1"/>
</dbReference>
<evidence type="ECO:0000256" key="2">
    <source>
        <dbReference type="ARBA" id="ARBA00023015"/>
    </source>
</evidence>
<dbReference type="Gene3D" id="4.10.240.10">
    <property type="entry name" value="Zn(2)-C6 fungal-type DNA-binding domain"/>
    <property type="match status" value="1"/>
</dbReference>
<dbReference type="InterPro" id="IPR001138">
    <property type="entry name" value="Zn2Cys6_DnaBD"/>
</dbReference>
<evidence type="ECO:0000313" key="8">
    <source>
        <dbReference type="Proteomes" id="UP000452235"/>
    </source>
</evidence>
<dbReference type="GO" id="GO:0005634">
    <property type="term" value="C:nucleus"/>
    <property type="evidence" value="ECO:0007669"/>
    <property type="project" value="TreeGrafter"/>
</dbReference>
<evidence type="ECO:0000313" key="7">
    <source>
        <dbReference type="EMBL" id="GFF18412.1"/>
    </source>
</evidence>
<dbReference type="AlphaFoldDB" id="A0A5M3Z7L6"/>
<keyword evidence="2" id="KW-0805">Transcription regulation</keyword>
<protein>
    <submittedName>
        <fullName evidence="7">Uncharacterized protein</fullName>
    </submittedName>
</protein>
<dbReference type="PANTHER" id="PTHR47424:SF9">
    <property type="entry name" value="TAH-2"/>
    <property type="match status" value="1"/>
</dbReference>
<comment type="caution">
    <text evidence="7">The sequence shown here is derived from an EMBL/GenBank/DDBJ whole genome shotgun (WGS) entry which is preliminary data.</text>
</comment>
<proteinExistence type="predicted"/>
<organism evidence="7 8">
    <name type="scientific">Aspergillus terreus</name>
    <dbReference type="NCBI Taxonomy" id="33178"/>
    <lineage>
        <taxon>Eukaryota</taxon>
        <taxon>Fungi</taxon>
        <taxon>Dikarya</taxon>
        <taxon>Ascomycota</taxon>
        <taxon>Pezizomycotina</taxon>
        <taxon>Eurotiomycetes</taxon>
        <taxon>Eurotiomycetidae</taxon>
        <taxon>Eurotiales</taxon>
        <taxon>Aspergillaceae</taxon>
        <taxon>Aspergillus</taxon>
        <taxon>Aspergillus subgen. Circumdati</taxon>
    </lineage>
</organism>
<dbReference type="CDD" id="cd12148">
    <property type="entry name" value="fungal_TF_MHR"/>
    <property type="match status" value="1"/>
</dbReference>
<dbReference type="PANTHER" id="PTHR47424">
    <property type="entry name" value="REGULATORY PROTEIN GAL4"/>
    <property type="match status" value="1"/>
</dbReference>
<keyword evidence="4" id="KW-0804">Transcription</keyword>
<dbReference type="SUPFAM" id="SSF57701">
    <property type="entry name" value="Zn2/Cys6 DNA-binding domain"/>
    <property type="match status" value="1"/>
</dbReference>
<evidence type="ECO:0000256" key="4">
    <source>
        <dbReference type="ARBA" id="ARBA00023163"/>
    </source>
</evidence>
<feature type="compositionally biased region" description="Basic and acidic residues" evidence="6">
    <location>
        <begin position="63"/>
        <end position="77"/>
    </location>
</feature>
<dbReference type="Pfam" id="PF00172">
    <property type="entry name" value="Zn_clus"/>
    <property type="match status" value="1"/>
</dbReference>
<feature type="region of interest" description="Disordered" evidence="6">
    <location>
        <begin position="39"/>
        <end position="106"/>
    </location>
</feature>
<dbReference type="VEuPathDB" id="FungiDB:ATEG_06610"/>
<evidence type="ECO:0000256" key="6">
    <source>
        <dbReference type="SAM" id="MobiDB-lite"/>
    </source>
</evidence>
<dbReference type="GO" id="GO:0000981">
    <property type="term" value="F:DNA-binding transcription factor activity, RNA polymerase II-specific"/>
    <property type="evidence" value="ECO:0007669"/>
    <property type="project" value="InterPro"/>
</dbReference>
<gene>
    <name evidence="7" type="ORF">ATEIFO6365_0008035600</name>
</gene>
<keyword evidence="3" id="KW-0238">DNA-binding</keyword>
<dbReference type="OrthoDB" id="47007at2759"/>
<evidence type="ECO:0000256" key="1">
    <source>
        <dbReference type="ARBA" id="ARBA00022723"/>
    </source>
</evidence>
<dbReference type="Proteomes" id="UP000452235">
    <property type="component" value="Unassembled WGS sequence"/>
</dbReference>
<accession>A0A5M3Z7L6</accession>
<evidence type="ECO:0000256" key="3">
    <source>
        <dbReference type="ARBA" id="ARBA00023125"/>
    </source>
</evidence>
<sequence>MPRPKVDERTRKRINKACLYCQKTKQKCDGLMPCGKCARRNQSSSCAYSPHERSYGHRRRRQKPTERCQTDIRHTETIEANAPAATARPSGSNQLSGTRPSMKESEVSVPRLSQVLYDNKGQIVYLGNCAALAFLQNIQQLIETETGHTADVSNLSVVEELPPVQDGGLDLYITRNKEELKGLVDVFFISTCGILDLFDRAHVETLLGCWTSTLESLDSGSSAVLCLVIACAAQIRSASLVDKLRAQSFYQQGRQLALLELTNNPTTETIQAFTLISIYMLGCSWRNGASLNLGIAISAAKSLGYHQDTTNSAYDMKERHRRAQVWKTLHYHDLFFSAMMGRSSSTSNTDSTAVDDGDSNGENFDDEFSQSLSMTESLRAFLIIERAVNKVYTKETVSLGILQSLTRELQEKSVNLAKAFYTPANASRSSSEHAQQLNLRNAHVSCSYYFAMMLLTRPFLITSLRAKSSMEHAGSGQSHGLSNNGVGGSISSEIFSGAMTCIDSATYTVQLLHELLTANMLFNNMPFIV</sequence>
<keyword evidence="5" id="KW-0539">Nucleus</keyword>
<dbReference type="InterPro" id="IPR036864">
    <property type="entry name" value="Zn2-C6_fun-type_DNA-bd_sf"/>
</dbReference>
<name>A0A5M3Z7L6_ASPTE</name>
<dbReference type="InterPro" id="IPR007219">
    <property type="entry name" value="XnlR_reg_dom"/>
</dbReference>
<keyword evidence="1" id="KW-0479">Metal-binding</keyword>
<dbReference type="SMART" id="SM00906">
    <property type="entry name" value="Fungal_trans"/>
    <property type="match status" value="1"/>
</dbReference>
<dbReference type="GO" id="GO:0008270">
    <property type="term" value="F:zinc ion binding"/>
    <property type="evidence" value="ECO:0007669"/>
    <property type="project" value="InterPro"/>
</dbReference>
<dbReference type="PROSITE" id="PS50048">
    <property type="entry name" value="ZN2_CY6_FUNGAL_2"/>
    <property type="match status" value="1"/>
</dbReference>
<dbReference type="InterPro" id="IPR051127">
    <property type="entry name" value="Fungal_SecMet_Regulators"/>
</dbReference>
<feature type="compositionally biased region" description="Polar residues" evidence="6">
    <location>
        <begin position="89"/>
        <end position="99"/>
    </location>
</feature>